<dbReference type="FunFam" id="3.40.50.2300:FF:000021">
    <property type="entry name" value="Two-component system response regulator KdpE"/>
    <property type="match status" value="1"/>
</dbReference>
<dbReference type="GO" id="GO:0005829">
    <property type="term" value="C:cytosol"/>
    <property type="evidence" value="ECO:0007669"/>
    <property type="project" value="TreeGrafter"/>
</dbReference>
<dbReference type="GO" id="GO:0032993">
    <property type="term" value="C:protein-DNA complex"/>
    <property type="evidence" value="ECO:0007669"/>
    <property type="project" value="TreeGrafter"/>
</dbReference>
<feature type="modified residue" description="4-aspartylphosphate" evidence="8">
    <location>
        <position position="55"/>
    </location>
</feature>
<proteinExistence type="predicted"/>
<dbReference type="SMART" id="SM00448">
    <property type="entry name" value="REC"/>
    <property type="match status" value="1"/>
</dbReference>
<dbReference type="Proteomes" id="UP001164819">
    <property type="component" value="Chromosome"/>
</dbReference>
<protein>
    <submittedName>
        <fullName evidence="12">Two-component system response regulator KdpE</fullName>
    </submittedName>
</protein>
<dbReference type="InterPro" id="IPR001867">
    <property type="entry name" value="OmpR/PhoB-type_DNA-bd"/>
</dbReference>
<gene>
    <name evidence="12" type="primary">kdpE</name>
    <name evidence="12" type="ORF">NB646_01140</name>
</gene>
<dbReference type="SMART" id="SM00862">
    <property type="entry name" value="Trans_reg_C"/>
    <property type="match status" value="1"/>
</dbReference>
<dbReference type="GO" id="GO:0042802">
    <property type="term" value="F:identical protein binding"/>
    <property type="evidence" value="ECO:0007669"/>
    <property type="project" value="UniProtKB-ARBA"/>
</dbReference>
<dbReference type="GO" id="GO:0045893">
    <property type="term" value="P:positive regulation of DNA-templated transcription"/>
    <property type="evidence" value="ECO:0007669"/>
    <property type="project" value="UniProtKB-ARBA"/>
</dbReference>
<keyword evidence="7" id="KW-0804">Transcription</keyword>
<comment type="subcellular location">
    <subcellularLocation>
        <location evidence="1">Cytoplasm</location>
    </subcellularLocation>
</comment>
<dbReference type="InterPro" id="IPR001789">
    <property type="entry name" value="Sig_transdc_resp-reg_receiver"/>
</dbReference>
<dbReference type="CDD" id="cd17620">
    <property type="entry name" value="REC_OmpR_KdpE-like"/>
    <property type="match status" value="1"/>
</dbReference>
<dbReference type="SUPFAM" id="SSF52172">
    <property type="entry name" value="CheY-like"/>
    <property type="match status" value="1"/>
</dbReference>
<dbReference type="GO" id="GO:0000987">
    <property type="term" value="F:cis-regulatory region sequence-specific DNA binding"/>
    <property type="evidence" value="ECO:0007669"/>
    <property type="project" value="UniProtKB-ARBA"/>
</dbReference>
<sequence length="231" mass="26300">MENRTRILIIEDESNIRRFVRLALENENYEVFEAEGVKRGLIEAATRRPELVVLDLGLPDGDGQEFITDLRTWSAIPVIVLSARSNENDKISALDAGADDYLVKPFGAGELLARVRAQLRRQQPVSQNEPFIRFSDVCIDPVRRIVEKNGHPVHLTPIEYRILTYMTSQPDKVITHQQLLKAIWGPGHTEDMHYVRVHMANLRKKIEQNGSMPKHLITEAGIGYRFVSIPA</sequence>
<feature type="DNA-binding region" description="OmpR/PhoB-type" evidence="9">
    <location>
        <begin position="129"/>
        <end position="228"/>
    </location>
</feature>
<evidence type="ECO:0000256" key="7">
    <source>
        <dbReference type="ARBA" id="ARBA00023163"/>
    </source>
</evidence>
<evidence type="ECO:0000256" key="9">
    <source>
        <dbReference type="PROSITE-ProRule" id="PRU01091"/>
    </source>
</evidence>
<dbReference type="Pfam" id="PF00486">
    <property type="entry name" value="Trans_reg_C"/>
    <property type="match status" value="1"/>
</dbReference>
<dbReference type="CDD" id="cd00383">
    <property type="entry name" value="trans_reg_C"/>
    <property type="match status" value="1"/>
</dbReference>
<dbReference type="RefSeq" id="WP_269316037.1">
    <property type="nucleotide sequence ID" value="NZ_CP098251.1"/>
</dbReference>
<keyword evidence="3 8" id="KW-0597">Phosphoprotein</keyword>
<evidence type="ECO:0000259" key="11">
    <source>
        <dbReference type="PROSITE" id="PS51755"/>
    </source>
</evidence>
<dbReference type="Gene3D" id="1.10.10.10">
    <property type="entry name" value="Winged helix-like DNA-binding domain superfamily/Winged helix DNA-binding domain"/>
    <property type="match status" value="1"/>
</dbReference>
<keyword evidence="6 9" id="KW-0238">DNA-binding</keyword>
<evidence type="ECO:0000256" key="4">
    <source>
        <dbReference type="ARBA" id="ARBA00023012"/>
    </source>
</evidence>
<organism evidence="12">
    <name type="scientific">Oxalobacter aliiformigenes</name>
    <dbReference type="NCBI Taxonomy" id="2946593"/>
    <lineage>
        <taxon>Bacteria</taxon>
        <taxon>Pseudomonadati</taxon>
        <taxon>Pseudomonadota</taxon>
        <taxon>Betaproteobacteria</taxon>
        <taxon>Burkholderiales</taxon>
        <taxon>Oxalobacteraceae</taxon>
        <taxon>Oxalobacter</taxon>
    </lineage>
</organism>
<evidence type="ECO:0000259" key="10">
    <source>
        <dbReference type="PROSITE" id="PS50110"/>
    </source>
</evidence>
<dbReference type="Gene3D" id="6.10.250.690">
    <property type="match status" value="1"/>
</dbReference>
<evidence type="ECO:0000256" key="5">
    <source>
        <dbReference type="ARBA" id="ARBA00023015"/>
    </source>
</evidence>
<dbReference type="PROSITE" id="PS50110">
    <property type="entry name" value="RESPONSE_REGULATORY"/>
    <property type="match status" value="1"/>
</dbReference>
<dbReference type="InterPro" id="IPR011006">
    <property type="entry name" value="CheY-like_superfamily"/>
</dbReference>
<dbReference type="PANTHER" id="PTHR48111">
    <property type="entry name" value="REGULATOR OF RPOS"/>
    <property type="match status" value="1"/>
</dbReference>
<keyword evidence="4" id="KW-0902">Two-component regulatory system</keyword>
<feature type="domain" description="Response regulatory" evidence="10">
    <location>
        <begin position="6"/>
        <end position="119"/>
    </location>
</feature>
<dbReference type="NCBIfam" id="NF007820">
    <property type="entry name" value="PRK10529.1"/>
    <property type="match status" value="1"/>
</dbReference>
<dbReference type="InterPro" id="IPR036388">
    <property type="entry name" value="WH-like_DNA-bd_sf"/>
</dbReference>
<reference evidence="12" key="1">
    <citation type="journal article" date="2022" name="Front. Microbiol.">
        <title>New perspectives on an old grouping: The genomic and phenotypic variability of Oxalobacter formigenes and the implications for calcium oxalate stone prevention.</title>
        <authorList>
            <person name="Chmiel J.A."/>
            <person name="Carr C."/>
            <person name="Stuivenberg G.A."/>
            <person name="Venema R."/>
            <person name="Chanyi R.M."/>
            <person name="Al K.F."/>
            <person name="Giguere D."/>
            <person name="Say H."/>
            <person name="Akouris P.P."/>
            <person name="Dominguez Romero S.A."/>
            <person name="Kwong A."/>
            <person name="Tai V."/>
            <person name="Koval S.F."/>
            <person name="Razvi H."/>
            <person name="Bjazevic J."/>
            <person name="Burton J.P."/>
        </authorList>
    </citation>
    <scope>NUCLEOTIDE SEQUENCE</scope>
    <source>
        <strain evidence="12">OxK</strain>
    </source>
</reference>
<name>A0A9E9LBM1_9BURK</name>
<evidence type="ECO:0000256" key="1">
    <source>
        <dbReference type="ARBA" id="ARBA00004496"/>
    </source>
</evidence>
<evidence type="ECO:0000256" key="2">
    <source>
        <dbReference type="ARBA" id="ARBA00022490"/>
    </source>
</evidence>
<keyword evidence="2" id="KW-0963">Cytoplasm</keyword>
<evidence type="ECO:0000256" key="3">
    <source>
        <dbReference type="ARBA" id="ARBA00022553"/>
    </source>
</evidence>
<dbReference type="Gene3D" id="3.40.50.2300">
    <property type="match status" value="1"/>
</dbReference>
<dbReference type="GO" id="GO:0000156">
    <property type="term" value="F:phosphorelay response regulator activity"/>
    <property type="evidence" value="ECO:0007669"/>
    <property type="project" value="TreeGrafter"/>
</dbReference>
<feature type="domain" description="OmpR/PhoB-type" evidence="11">
    <location>
        <begin position="129"/>
        <end position="228"/>
    </location>
</feature>
<evidence type="ECO:0000313" key="12">
    <source>
        <dbReference type="EMBL" id="WAV91401.1"/>
    </source>
</evidence>
<dbReference type="PANTHER" id="PTHR48111:SF50">
    <property type="entry name" value="KDP OPERON TRANSCRIPTIONAL REGULATORY PROTEIN KDPE"/>
    <property type="match status" value="1"/>
</dbReference>
<dbReference type="Pfam" id="PF00072">
    <property type="entry name" value="Response_reg"/>
    <property type="match status" value="1"/>
</dbReference>
<dbReference type="AlphaFoldDB" id="A0A9E9LBM1"/>
<evidence type="ECO:0000256" key="6">
    <source>
        <dbReference type="ARBA" id="ARBA00023125"/>
    </source>
</evidence>
<keyword evidence="5" id="KW-0805">Transcription regulation</keyword>
<dbReference type="InterPro" id="IPR039420">
    <property type="entry name" value="WalR-like"/>
</dbReference>
<dbReference type="EMBL" id="CP098251">
    <property type="protein sequence ID" value="WAV91401.1"/>
    <property type="molecule type" value="Genomic_DNA"/>
</dbReference>
<dbReference type="PROSITE" id="PS51755">
    <property type="entry name" value="OMPR_PHOB"/>
    <property type="match status" value="1"/>
</dbReference>
<evidence type="ECO:0000256" key="8">
    <source>
        <dbReference type="PROSITE-ProRule" id="PRU00169"/>
    </source>
</evidence>
<accession>A0A9E9LBM1</accession>